<proteinExistence type="inferred from homology"/>
<evidence type="ECO:0000259" key="5">
    <source>
        <dbReference type="Pfam" id="PF04542"/>
    </source>
</evidence>
<dbReference type="GO" id="GO:0003677">
    <property type="term" value="F:DNA binding"/>
    <property type="evidence" value="ECO:0007669"/>
    <property type="project" value="InterPro"/>
</dbReference>
<dbReference type="SUPFAM" id="SSF88946">
    <property type="entry name" value="Sigma2 domain of RNA polymerase sigma factors"/>
    <property type="match status" value="1"/>
</dbReference>
<evidence type="ECO:0000256" key="3">
    <source>
        <dbReference type="ARBA" id="ARBA00023082"/>
    </source>
</evidence>
<dbReference type="RefSeq" id="WP_015539104.1">
    <property type="nucleotide sequence ID" value="NC_021021.1"/>
</dbReference>
<name>D6E7Q7_9ACTN</name>
<dbReference type="InterPro" id="IPR014284">
    <property type="entry name" value="RNA_pol_sigma-70_dom"/>
</dbReference>
<feature type="domain" description="RNA polymerase sigma factor 70 region 4 type 2" evidence="6">
    <location>
        <begin position="112"/>
        <end position="163"/>
    </location>
</feature>
<dbReference type="InterPro" id="IPR036388">
    <property type="entry name" value="WH-like_DNA-bd_sf"/>
</dbReference>
<dbReference type="PANTHER" id="PTHR43133">
    <property type="entry name" value="RNA POLYMERASE ECF-TYPE SIGMA FACTO"/>
    <property type="match status" value="1"/>
</dbReference>
<dbReference type="GO" id="GO:0006352">
    <property type="term" value="P:DNA-templated transcription initiation"/>
    <property type="evidence" value="ECO:0007669"/>
    <property type="project" value="InterPro"/>
</dbReference>
<feature type="domain" description="RNA polymerase sigma-70 region 2" evidence="5">
    <location>
        <begin position="20"/>
        <end position="83"/>
    </location>
</feature>
<organism evidence="7 8">
    <name type="scientific">Gordonibacter pamelaeae 7-10-1-b</name>
    <dbReference type="NCBI Taxonomy" id="657308"/>
    <lineage>
        <taxon>Bacteria</taxon>
        <taxon>Bacillati</taxon>
        <taxon>Actinomycetota</taxon>
        <taxon>Coriobacteriia</taxon>
        <taxon>Eggerthellales</taxon>
        <taxon>Eggerthellaceae</taxon>
        <taxon>Gordonibacter</taxon>
    </lineage>
</organism>
<evidence type="ECO:0000256" key="4">
    <source>
        <dbReference type="ARBA" id="ARBA00023163"/>
    </source>
</evidence>
<dbReference type="Gene3D" id="1.10.1740.10">
    <property type="match status" value="1"/>
</dbReference>
<keyword evidence="8" id="KW-1185">Reference proteome</keyword>
<reference evidence="7 8" key="2">
    <citation type="submission" date="2010-03" db="EMBL/GenBank/DDBJ databases">
        <authorList>
            <person name="Pajon A."/>
        </authorList>
    </citation>
    <scope>NUCLEOTIDE SEQUENCE [LARGE SCALE GENOMIC DNA]</scope>
    <source>
        <strain evidence="8">7-10-1-b</strain>
    </source>
</reference>
<dbReference type="HOGENOM" id="CLU_047691_3_1_11"/>
<evidence type="ECO:0000256" key="1">
    <source>
        <dbReference type="ARBA" id="ARBA00010641"/>
    </source>
</evidence>
<sequence length="179" mass="20842">MMSMNEHNRPEAFLERAMAQWGSMVYRLALNQMRSPQDADDVAQDVFLRLHKDRTTFKDSEHLKAWLIRTAINRCNELRRSAWARRVVPTADADLERAMKGSSPAARLVESEVWDAVGRLPANMRLIVHLHYFEGYPLDEIARMLRCNPATVRTRLHRARKRLKLDLEEEARHDVAEPA</sequence>
<dbReference type="GO" id="GO:0016987">
    <property type="term" value="F:sigma factor activity"/>
    <property type="evidence" value="ECO:0007669"/>
    <property type="project" value="UniProtKB-KW"/>
</dbReference>
<dbReference type="InterPro" id="IPR013324">
    <property type="entry name" value="RNA_pol_sigma_r3/r4-like"/>
</dbReference>
<keyword evidence="3" id="KW-0731">Sigma factor</keyword>
<keyword evidence="2" id="KW-0805">Transcription regulation</keyword>
<reference evidence="7 8" key="1">
    <citation type="submission" date="2010-03" db="EMBL/GenBank/DDBJ databases">
        <title>The genome sequence of Gordonibacter pamelaeae 7-10-1-bT.</title>
        <authorList>
            <consortium name="metaHIT consortium -- http://www.metahit.eu/"/>
            <person name="Pajon A."/>
            <person name="Turner K."/>
            <person name="Parkhill J."/>
            <person name="Timmis K."/>
            <person name="Oxley A."/>
            <person name="Wurdemann D."/>
        </authorList>
    </citation>
    <scope>NUCLEOTIDE SEQUENCE [LARGE SCALE GENOMIC DNA]</scope>
    <source>
        <strain evidence="8">7-10-1-b</strain>
    </source>
</reference>
<accession>D6E7Q7</accession>
<dbReference type="PANTHER" id="PTHR43133:SF51">
    <property type="entry name" value="RNA POLYMERASE SIGMA FACTOR"/>
    <property type="match status" value="1"/>
</dbReference>
<keyword evidence="4" id="KW-0804">Transcription</keyword>
<dbReference type="Pfam" id="PF04542">
    <property type="entry name" value="Sigma70_r2"/>
    <property type="match status" value="1"/>
</dbReference>
<dbReference type="InterPro" id="IPR013325">
    <property type="entry name" value="RNA_pol_sigma_r2"/>
</dbReference>
<dbReference type="InterPro" id="IPR039425">
    <property type="entry name" value="RNA_pol_sigma-70-like"/>
</dbReference>
<dbReference type="InterPro" id="IPR013249">
    <property type="entry name" value="RNA_pol_sigma70_r4_t2"/>
</dbReference>
<dbReference type="InterPro" id="IPR007627">
    <property type="entry name" value="RNA_pol_sigma70_r2"/>
</dbReference>
<evidence type="ECO:0000256" key="2">
    <source>
        <dbReference type="ARBA" id="ARBA00023015"/>
    </source>
</evidence>
<dbReference type="SUPFAM" id="SSF88659">
    <property type="entry name" value="Sigma3 and sigma4 domains of RNA polymerase sigma factors"/>
    <property type="match status" value="1"/>
</dbReference>
<comment type="similarity">
    <text evidence="1">Belongs to the sigma-70 factor family. ECF subfamily.</text>
</comment>
<dbReference type="NCBIfam" id="TIGR02937">
    <property type="entry name" value="sigma70-ECF"/>
    <property type="match status" value="1"/>
</dbReference>
<dbReference type="CDD" id="cd06171">
    <property type="entry name" value="Sigma70_r4"/>
    <property type="match status" value="1"/>
</dbReference>
<dbReference type="EMBL" id="FP929047">
    <property type="protein sequence ID" value="CBL03754.1"/>
    <property type="molecule type" value="Genomic_DNA"/>
</dbReference>
<dbReference type="AlphaFoldDB" id="D6E7Q7"/>
<dbReference type="Proteomes" id="UP000008805">
    <property type="component" value="Chromosome"/>
</dbReference>
<evidence type="ECO:0000313" key="7">
    <source>
        <dbReference type="EMBL" id="CBL03754.1"/>
    </source>
</evidence>
<dbReference type="Pfam" id="PF08281">
    <property type="entry name" value="Sigma70_r4_2"/>
    <property type="match status" value="1"/>
</dbReference>
<dbReference type="Gene3D" id="1.10.10.10">
    <property type="entry name" value="Winged helix-like DNA-binding domain superfamily/Winged helix DNA-binding domain"/>
    <property type="match status" value="1"/>
</dbReference>
<evidence type="ECO:0000313" key="8">
    <source>
        <dbReference type="Proteomes" id="UP000008805"/>
    </source>
</evidence>
<evidence type="ECO:0000259" key="6">
    <source>
        <dbReference type="Pfam" id="PF08281"/>
    </source>
</evidence>
<dbReference type="KEGG" id="gpa:GPA_10250"/>
<gene>
    <name evidence="7" type="ORF">GPA_10250</name>
</gene>
<protein>
    <submittedName>
        <fullName evidence="7">RNA polymerase sigma factor, sigma-70 family</fullName>
    </submittedName>
</protein>
<dbReference type="PATRIC" id="fig|657308.3.peg.612"/>